<proteinExistence type="predicted"/>
<dbReference type="Pfam" id="PF06283">
    <property type="entry name" value="ThuA"/>
    <property type="match status" value="1"/>
</dbReference>
<dbReference type="InterPro" id="IPR029010">
    <property type="entry name" value="ThuA-like"/>
</dbReference>
<evidence type="ECO:0000313" key="2">
    <source>
        <dbReference type="EMBL" id="GAA4431529.1"/>
    </source>
</evidence>
<dbReference type="InterPro" id="IPR029062">
    <property type="entry name" value="Class_I_gatase-like"/>
</dbReference>
<accession>A0ABP8LM59</accession>
<reference evidence="3" key="1">
    <citation type="journal article" date="2019" name="Int. J. Syst. Evol. Microbiol.">
        <title>The Global Catalogue of Microorganisms (GCM) 10K type strain sequencing project: providing services to taxonomists for standard genome sequencing and annotation.</title>
        <authorList>
            <consortium name="The Broad Institute Genomics Platform"/>
            <consortium name="The Broad Institute Genome Sequencing Center for Infectious Disease"/>
            <person name="Wu L."/>
            <person name="Ma J."/>
        </authorList>
    </citation>
    <scope>NUCLEOTIDE SEQUENCE [LARGE SCALE GENOMIC DNA]</scope>
    <source>
        <strain evidence="3">JCM 31920</strain>
    </source>
</reference>
<keyword evidence="3" id="KW-1185">Reference proteome</keyword>
<dbReference type="EMBL" id="BAABEY010000001">
    <property type="protein sequence ID" value="GAA4431529.1"/>
    <property type="molecule type" value="Genomic_DNA"/>
</dbReference>
<protein>
    <recommendedName>
        <fullName evidence="1">ThuA-like domain-containing protein</fullName>
    </recommendedName>
</protein>
<organism evidence="2 3">
    <name type="scientific">Ravibacter arvi</name>
    <dbReference type="NCBI Taxonomy" id="2051041"/>
    <lineage>
        <taxon>Bacteria</taxon>
        <taxon>Pseudomonadati</taxon>
        <taxon>Bacteroidota</taxon>
        <taxon>Cytophagia</taxon>
        <taxon>Cytophagales</taxon>
        <taxon>Spirosomataceae</taxon>
        <taxon>Ravibacter</taxon>
    </lineage>
</organism>
<evidence type="ECO:0000313" key="3">
    <source>
        <dbReference type="Proteomes" id="UP001501508"/>
    </source>
</evidence>
<gene>
    <name evidence="2" type="ORF">GCM10023091_02370</name>
</gene>
<comment type="caution">
    <text evidence="2">The sequence shown here is derived from an EMBL/GenBank/DDBJ whole genome shotgun (WGS) entry which is preliminary data.</text>
</comment>
<evidence type="ECO:0000259" key="1">
    <source>
        <dbReference type="Pfam" id="PF06283"/>
    </source>
</evidence>
<sequence length="266" mass="29233">MKITFHSIIGPLCLAVILNLFCGLPARSQSHPKIPHVVFLISDDPINYSAEITIPAFADSLQKSGLFKTTVLKGHGEHESYGFKGLEVLNKADVLVVFFRRSALSHRQMDQVKSYIKSGRSVVGIRSADHSFSVRGKPAAAGYEGWWGFVPDILGHEYKGHDADELGTVISVNPSSAAHPILQGISLAKEWKSRGGTYRVSPLIDPKSVVLLEGSNPNLKEPVAWTRTNDYGGKVFYTSLGHPTDFAEQRFRLLFANALKWAGSKM</sequence>
<dbReference type="Proteomes" id="UP001501508">
    <property type="component" value="Unassembled WGS sequence"/>
</dbReference>
<name>A0ABP8LM59_9BACT</name>
<dbReference type="RefSeq" id="WP_345026161.1">
    <property type="nucleotide sequence ID" value="NZ_BAABEY010000001.1"/>
</dbReference>
<dbReference type="Gene3D" id="3.40.50.880">
    <property type="match status" value="1"/>
</dbReference>
<dbReference type="SUPFAM" id="SSF52317">
    <property type="entry name" value="Class I glutamine amidotransferase-like"/>
    <property type="match status" value="1"/>
</dbReference>
<feature type="domain" description="ThuA-like" evidence="1">
    <location>
        <begin position="50"/>
        <end position="262"/>
    </location>
</feature>